<feature type="compositionally biased region" description="Basic and acidic residues" evidence="2">
    <location>
        <begin position="377"/>
        <end position="388"/>
    </location>
</feature>
<feature type="coiled-coil region" evidence="1">
    <location>
        <begin position="762"/>
        <end position="820"/>
    </location>
</feature>
<accession>A0A7R9EET2</accession>
<evidence type="ECO:0008006" key="4">
    <source>
        <dbReference type="Google" id="ProtNLM"/>
    </source>
</evidence>
<evidence type="ECO:0000313" key="3">
    <source>
        <dbReference type="EMBL" id="CAD7432231.1"/>
    </source>
</evidence>
<feature type="region of interest" description="Disordered" evidence="2">
    <location>
        <begin position="445"/>
        <end position="466"/>
    </location>
</feature>
<dbReference type="SUPFAM" id="SSF46966">
    <property type="entry name" value="Spectrin repeat"/>
    <property type="match status" value="1"/>
</dbReference>
<keyword evidence="1" id="KW-0175">Coiled coil</keyword>
<dbReference type="CDD" id="cd00176">
    <property type="entry name" value="SPEC"/>
    <property type="match status" value="1"/>
</dbReference>
<feature type="region of interest" description="Disordered" evidence="2">
    <location>
        <begin position="1436"/>
        <end position="1460"/>
    </location>
</feature>
<evidence type="ECO:0000256" key="1">
    <source>
        <dbReference type="SAM" id="Coils"/>
    </source>
</evidence>
<protein>
    <recommendedName>
        <fullName evidence="4">Dystrophin</fullName>
    </recommendedName>
</protein>
<feature type="region of interest" description="Disordered" evidence="2">
    <location>
        <begin position="335"/>
        <end position="396"/>
    </location>
</feature>
<reference evidence="3" key="1">
    <citation type="submission" date="2020-11" db="EMBL/GenBank/DDBJ databases">
        <authorList>
            <person name="Tran Van P."/>
        </authorList>
    </citation>
    <scope>NUCLEOTIDE SEQUENCE</scope>
</reference>
<organism evidence="3">
    <name type="scientific">Timema monikensis</name>
    <dbReference type="NCBI Taxonomy" id="170555"/>
    <lineage>
        <taxon>Eukaryota</taxon>
        <taxon>Metazoa</taxon>
        <taxon>Ecdysozoa</taxon>
        <taxon>Arthropoda</taxon>
        <taxon>Hexapoda</taxon>
        <taxon>Insecta</taxon>
        <taxon>Pterygota</taxon>
        <taxon>Neoptera</taxon>
        <taxon>Polyneoptera</taxon>
        <taxon>Phasmatodea</taxon>
        <taxon>Timematodea</taxon>
        <taxon>Timematoidea</taxon>
        <taxon>Timematidae</taxon>
        <taxon>Timema</taxon>
    </lineage>
</organism>
<name>A0A7R9EET2_9NEOP</name>
<dbReference type="GO" id="GO:0005737">
    <property type="term" value="C:cytoplasm"/>
    <property type="evidence" value="ECO:0007669"/>
    <property type="project" value="UniProtKB-ARBA"/>
</dbReference>
<proteinExistence type="predicted"/>
<dbReference type="EMBL" id="OB795426">
    <property type="protein sequence ID" value="CAD7432231.1"/>
    <property type="molecule type" value="Genomic_DNA"/>
</dbReference>
<evidence type="ECO:0000256" key="2">
    <source>
        <dbReference type="SAM" id="MobiDB-lite"/>
    </source>
</evidence>
<dbReference type="Gene3D" id="1.20.58.60">
    <property type="match status" value="1"/>
</dbReference>
<dbReference type="InterPro" id="IPR018159">
    <property type="entry name" value="Spectrin/alpha-actinin"/>
</dbReference>
<sequence>MMVGVFVCPKELQVEMLSRKGRVDTLRDLAVDLMVSGEGHQQLPTSVEQQLIDLNSRWGEVLHRIHGWTQKASALPNTTAEPDTDPSLTPDQHTLVLGVLRGGEPQEIKVVVTKDTPLTGDEVMEVEFEGYFNPGFEDPAEKQPDENLEEMLLDQNVSDIDNVLEDVSRENRNGAVNTPLMELETHRDTFVEKPKMLSNIPDLVRVTTSTKQFRYDVKDMSPEGDPLDDYPKNKTLTEGTEQMEEKSETSDENDTFLLAQNSSLFSQVSTNTLVAHKVLGGQVSRQEADPCQVVEVKEVEIVRSPLDTVMYPTSASIETTMHLMPQCVERVEILDEPDTESEKELSPTVKRKSGEVSGTTGNQRVEKEEGEMEVDTDTVRRKKTDEGAPSKLVTPHPLKTDEDIIRVSDQTACADNNSVYSLLTESADLLRRSPPKLAITLHSSDMHVSPATPPPTPAAYPSADDSPSLCLQMTDKVNRTEETTITAWRGFESVNDNLGGPKTAKRTKLGVLEVEESRSEGSKPSSLKEVTLKKEMEVSKTYRLVGNIADPRGRGRAGAIINAVEEYNSFYGSDKETDDAIEFSDDGEPLVELYDSSSSDDDDDDDLPLVHFVAQRLDKAILASRKDPVAPKAKERIQKVTVTRQQFVETSPVLSQSPSTKGTPGVERDIIEFEEAARDMLKRMETMLETIKGVSKEKDPSRKLEVVEREISLLAPDAATLISRGDGLVLTVHASDPTRAEQLKESSQDKLRSKWLQVKAKAEVSKSEAQQAEDKLKEFNRLVDDLDSWLREVQRKVEVANNDQGQLQSLQEEFERKQQAVQSLWEKSEELDHLQVGHGRSMVPRISDKWGEIQAHVQQFRKEQLVPEDKMDSTKEVAAVNPDVFVTRVNKVREDVLLIIDKVKSYPLNGLDYDFFPAQEECLKDVKEVLSAVKPSVDEVEYERDSAMRQATREQGDQVRRAVDRLREDWAQANRAYIERYKYETLSQNMFLHSETSIDEAVVEVCGYLARPPQQLPVSGGVVNHGRGHGGRMAEQGTALGGVQEQTEGTGETGHAEAQFVGDQMSDIDGSLVFTTNTNIKTLTCVPEGKKARRTMSNIGTASREMMSRSGPPENTNVQKRVDELRKQMAGDPCGAEHPEGQVSPLRHIYSVVISVAPLVPLRHNYIVLSSLLLPLFLSVTFTLISKMDAANKLRDGASFLDTTQACLDQVKVLLSSAANPSDDTSLAVRLSMVKLSFPTTLGQHPESVLSIWWQTPTENGALTAREEELAGKKRDLEVMSKSKQLVITEKTRRLAIEMDKAAVGLSSHRGYVEGKLTSLNKYINNLDTVIAWTMETKTRINISRELSDKDRSRVIDNIMVSVLDHETEVKEVLENFTNLEKECESTKQPVSVELQEKIKKLREDWHYVKNRGEPISQQVSSLPANKGTVVTTSPLVQKAPSRSPANAKPRVSTGNQAQHETSALANYTTKLGHLEFILLIVTNEERQKLLALSRTNERELKRKSRE</sequence>
<feature type="region of interest" description="Disordered" evidence="2">
    <location>
        <begin position="217"/>
        <end position="251"/>
    </location>
</feature>
<gene>
    <name evidence="3" type="ORF">TMSB3V08_LOCUS8943</name>
</gene>